<accession>A0ABN9CRE4</accession>
<proteinExistence type="predicted"/>
<name>A0ABN9CRE4_9NEOB</name>
<sequence>MCGCPIICWKCKFSTYRGPNLKTPQKNQSEMMQQASPFCRNIIAATQNGTQ</sequence>
<dbReference type="Proteomes" id="UP001162483">
    <property type="component" value="Unassembled WGS sequence"/>
</dbReference>
<gene>
    <name evidence="1" type="ORF">SPARVUS_LOCUS5658594</name>
</gene>
<organism evidence="1 2">
    <name type="scientific">Staurois parvus</name>
    <dbReference type="NCBI Taxonomy" id="386267"/>
    <lineage>
        <taxon>Eukaryota</taxon>
        <taxon>Metazoa</taxon>
        <taxon>Chordata</taxon>
        <taxon>Craniata</taxon>
        <taxon>Vertebrata</taxon>
        <taxon>Euteleostomi</taxon>
        <taxon>Amphibia</taxon>
        <taxon>Batrachia</taxon>
        <taxon>Anura</taxon>
        <taxon>Neobatrachia</taxon>
        <taxon>Ranoidea</taxon>
        <taxon>Ranidae</taxon>
        <taxon>Staurois</taxon>
    </lineage>
</organism>
<dbReference type="EMBL" id="CATNWA010012054">
    <property type="protein sequence ID" value="CAI9562763.1"/>
    <property type="molecule type" value="Genomic_DNA"/>
</dbReference>
<evidence type="ECO:0000313" key="2">
    <source>
        <dbReference type="Proteomes" id="UP001162483"/>
    </source>
</evidence>
<protein>
    <submittedName>
        <fullName evidence="1">Uncharacterized protein</fullName>
    </submittedName>
</protein>
<comment type="caution">
    <text evidence="1">The sequence shown here is derived from an EMBL/GenBank/DDBJ whole genome shotgun (WGS) entry which is preliminary data.</text>
</comment>
<evidence type="ECO:0000313" key="1">
    <source>
        <dbReference type="EMBL" id="CAI9562763.1"/>
    </source>
</evidence>
<keyword evidence="2" id="KW-1185">Reference proteome</keyword>
<reference evidence="1" key="1">
    <citation type="submission" date="2023-05" db="EMBL/GenBank/DDBJ databases">
        <authorList>
            <person name="Stuckert A."/>
        </authorList>
    </citation>
    <scope>NUCLEOTIDE SEQUENCE</scope>
</reference>